<keyword evidence="4" id="KW-0221">Differentiation</keyword>
<dbReference type="InterPro" id="IPR012337">
    <property type="entry name" value="RNaseH-like_sf"/>
</dbReference>
<evidence type="ECO:0000256" key="1">
    <source>
        <dbReference type="ARBA" id="ARBA00004496"/>
    </source>
</evidence>
<evidence type="ECO:0000256" key="10">
    <source>
        <dbReference type="SAM" id="MobiDB-lite"/>
    </source>
</evidence>
<evidence type="ECO:0000256" key="5">
    <source>
        <dbReference type="ARBA" id="ARBA00022845"/>
    </source>
</evidence>
<keyword evidence="3" id="KW-0963">Cytoplasm</keyword>
<dbReference type="SMART" id="SM00949">
    <property type="entry name" value="PAZ"/>
    <property type="match status" value="1"/>
</dbReference>
<keyword evidence="6" id="KW-0694">RNA-binding</keyword>
<proteinExistence type="inferred from homology"/>
<organism evidence="13 14">
    <name type="scientific">Anas platyrhynchos</name>
    <name type="common">Mallard</name>
    <name type="synonym">Anas boschas</name>
    <dbReference type="NCBI Taxonomy" id="8839"/>
    <lineage>
        <taxon>Eukaryota</taxon>
        <taxon>Metazoa</taxon>
        <taxon>Chordata</taxon>
        <taxon>Craniata</taxon>
        <taxon>Vertebrata</taxon>
        <taxon>Euteleostomi</taxon>
        <taxon>Archelosauria</taxon>
        <taxon>Archosauria</taxon>
        <taxon>Dinosauria</taxon>
        <taxon>Saurischia</taxon>
        <taxon>Theropoda</taxon>
        <taxon>Coelurosauria</taxon>
        <taxon>Aves</taxon>
        <taxon>Neognathae</taxon>
        <taxon>Galloanserae</taxon>
        <taxon>Anseriformes</taxon>
        <taxon>Anatidae</taxon>
        <taxon>Anatinae</taxon>
        <taxon>Anas</taxon>
    </lineage>
</organism>
<dbReference type="GO" id="GO:0006417">
    <property type="term" value="P:regulation of translation"/>
    <property type="evidence" value="ECO:0007669"/>
    <property type="project" value="UniProtKB-KW"/>
</dbReference>
<dbReference type="FunFam" id="3.30.420.10:FF:000014">
    <property type="entry name" value="Piwi-like RNA-mediated gene silencing 1"/>
    <property type="match status" value="1"/>
</dbReference>
<dbReference type="AlphaFoldDB" id="A0A8B9SS35"/>
<feature type="region of interest" description="Disordered" evidence="10">
    <location>
        <begin position="1"/>
        <end position="116"/>
    </location>
</feature>
<feature type="domain" description="PAZ" evidence="11">
    <location>
        <begin position="348"/>
        <end position="449"/>
    </location>
</feature>
<reference evidence="13" key="1">
    <citation type="submission" date="2019-08" db="EMBL/GenBank/DDBJ databases">
        <title>Three high-quality genomes provides insights into domestication of ducks.</title>
        <authorList>
            <person name="Hou Z.C."/>
            <person name="Zhu F."/>
            <person name="Yin Z.T."/>
            <person name="Zhang F."/>
        </authorList>
    </citation>
    <scope>NUCLEOTIDE SEQUENCE [LARGE SCALE GENOMIC DNA]</scope>
</reference>
<dbReference type="SUPFAM" id="SSF101690">
    <property type="entry name" value="PAZ domain"/>
    <property type="match status" value="1"/>
</dbReference>
<dbReference type="GO" id="GO:0005737">
    <property type="term" value="C:cytoplasm"/>
    <property type="evidence" value="ECO:0007669"/>
    <property type="project" value="UniProtKB-SubCell"/>
</dbReference>
<dbReference type="InterPro" id="IPR003100">
    <property type="entry name" value="PAZ_dom"/>
</dbReference>
<feature type="domain" description="Piwi" evidence="12">
    <location>
        <begin position="584"/>
        <end position="875"/>
    </location>
</feature>
<dbReference type="PANTHER" id="PTHR22891">
    <property type="entry name" value="EUKARYOTIC TRANSLATION INITIATION FACTOR 2C"/>
    <property type="match status" value="1"/>
</dbReference>
<evidence type="ECO:0000256" key="3">
    <source>
        <dbReference type="ARBA" id="ARBA00022490"/>
    </source>
</evidence>
<feature type="compositionally biased region" description="Low complexity" evidence="10">
    <location>
        <begin position="27"/>
        <end position="48"/>
    </location>
</feature>
<evidence type="ECO:0000313" key="14">
    <source>
        <dbReference type="Proteomes" id="UP000694400"/>
    </source>
</evidence>
<evidence type="ECO:0000259" key="11">
    <source>
        <dbReference type="PROSITE" id="PS50821"/>
    </source>
</evidence>
<dbReference type="GO" id="GO:0030154">
    <property type="term" value="P:cell differentiation"/>
    <property type="evidence" value="ECO:0007669"/>
    <property type="project" value="UniProtKB-KW"/>
</dbReference>
<accession>A0A8B9SS35</accession>
<dbReference type="FunFam" id="2.170.260.10:FF:000003">
    <property type="entry name" value="Piwi-like RNA-mediated gene silencing 2"/>
    <property type="match status" value="1"/>
</dbReference>
<keyword evidence="8" id="KW-0469">Meiosis</keyword>
<dbReference type="Pfam" id="PF23278">
    <property type="entry name" value="Piwi_N"/>
    <property type="match status" value="1"/>
</dbReference>
<dbReference type="GO" id="GO:0003723">
    <property type="term" value="F:RNA binding"/>
    <property type="evidence" value="ECO:0007669"/>
    <property type="project" value="UniProtKB-KW"/>
</dbReference>
<evidence type="ECO:0000256" key="7">
    <source>
        <dbReference type="ARBA" id="ARBA00023158"/>
    </source>
</evidence>
<protein>
    <recommendedName>
        <fullName evidence="15">Piwi-like protein 2</fullName>
    </recommendedName>
</protein>
<keyword evidence="2" id="KW-0217">Developmental protein</keyword>
<keyword evidence="5" id="KW-0810">Translation regulation</keyword>
<dbReference type="GO" id="GO:0051321">
    <property type="term" value="P:meiotic cell cycle"/>
    <property type="evidence" value="ECO:0007669"/>
    <property type="project" value="UniProtKB-KW"/>
</dbReference>
<dbReference type="Gene3D" id="2.170.260.10">
    <property type="entry name" value="paz domain"/>
    <property type="match status" value="1"/>
</dbReference>
<dbReference type="SMART" id="SM01163">
    <property type="entry name" value="DUF1785"/>
    <property type="match status" value="1"/>
</dbReference>
<dbReference type="InterPro" id="IPR014811">
    <property type="entry name" value="ArgoL1"/>
</dbReference>
<dbReference type="Proteomes" id="UP000694400">
    <property type="component" value="Chromosome 27"/>
</dbReference>
<reference evidence="13" key="3">
    <citation type="submission" date="2025-09" db="UniProtKB">
        <authorList>
            <consortium name="Ensembl"/>
        </authorList>
    </citation>
    <scope>IDENTIFICATION</scope>
</reference>
<dbReference type="GO" id="GO:0031047">
    <property type="term" value="P:regulatory ncRNA-mediated gene silencing"/>
    <property type="evidence" value="ECO:0007669"/>
    <property type="project" value="UniProtKB-KW"/>
</dbReference>
<evidence type="ECO:0000256" key="2">
    <source>
        <dbReference type="ARBA" id="ARBA00022473"/>
    </source>
</evidence>
<dbReference type="PROSITE" id="PS50821">
    <property type="entry name" value="PAZ"/>
    <property type="match status" value="1"/>
</dbReference>
<feature type="compositionally biased region" description="Pro residues" evidence="10">
    <location>
        <begin position="152"/>
        <end position="166"/>
    </location>
</feature>
<feature type="compositionally biased region" description="Low complexity" evidence="10">
    <location>
        <begin position="139"/>
        <end position="151"/>
    </location>
</feature>
<feature type="compositionally biased region" description="Pro residues" evidence="10">
    <location>
        <begin position="1"/>
        <end position="10"/>
    </location>
</feature>
<keyword evidence="7" id="KW-0943">RNA-mediated gene silencing</keyword>
<evidence type="ECO:0000256" key="4">
    <source>
        <dbReference type="ARBA" id="ARBA00022782"/>
    </source>
</evidence>
<comment type="similarity">
    <text evidence="9">Belongs to the argonaute family. Piwi subfamily.</text>
</comment>
<dbReference type="CDD" id="cd04658">
    <property type="entry name" value="Piwi_piwi-like_Euk"/>
    <property type="match status" value="1"/>
</dbReference>
<dbReference type="Ensembl" id="ENSAPLT00020011128.1">
    <property type="protein sequence ID" value="ENSAPLP00020010337.1"/>
    <property type="gene ID" value="ENSAPLG00020007592.1"/>
</dbReference>
<dbReference type="PROSITE" id="PS50822">
    <property type="entry name" value="PIWI"/>
    <property type="match status" value="1"/>
</dbReference>
<dbReference type="Gene3D" id="3.40.50.2300">
    <property type="match status" value="1"/>
</dbReference>
<feature type="region of interest" description="Disordered" evidence="10">
    <location>
        <begin position="128"/>
        <end position="180"/>
    </location>
</feature>
<dbReference type="Pfam" id="PF02170">
    <property type="entry name" value="PAZ"/>
    <property type="match status" value="1"/>
</dbReference>
<feature type="compositionally biased region" description="Low complexity" evidence="10">
    <location>
        <begin position="55"/>
        <end position="85"/>
    </location>
</feature>
<dbReference type="InterPro" id="IPR036085">
    <property type="entry name" value="PAZ_dom_sf"/>
</dbReference>
<dbReference type="Pfam" id="PF02171">
    <property type="entry name" value="Piwi"/>
    <property type="match status" value="1"/>
</dbReference>
<dbReference type="CDD" id="cd02845">
    <property type="entry name" value="PAZ_piwi_like"/>
    <property type="match status" value="1"/>
</dbReference>
<sequence length="889" mass="98553">MEPPPPPFSRPPGRMRGTPALSPSWARGQPGLGSPRSPGRPRSPSSLPGEPPVPSASAVPPVSLSSLFWSLGFGTEPSPSLEPGGSPLGRGAASAVKAAEDSPVRPSPAVGAGDGELVLPTRGRILYRGRGDAPPAAPPGRATPLLLAKPSLGPPGPLSSPEPPPATSRHAPGAKPAARGTAVPVGLNSVRIHCQNEAVYQYHVTFSPEVECRSARFGMLKEQRSVTGDVTAFDGSILFLPILLPQPVSLKAQRRVDGEEVSVTIQLTKVLEPSSDLCIPFYNVVFRRVMRILDMKLVGRNFFDPSQASMLQHYRLQVWPGYSVSIRRRDGGLFLQVDTVHKVIRSDSVLASMHAIYKQNAAGFKDECTKQLVGSMVLTRYNNRTYRIDDIDWDRTPRDSFTLASGEEITFVDYYSKTYGITVRELDQPLLVHRPKEKRMPGRKVSLSITFLTGDVMREMLQSPQQHYECLCSLLRRIQESQEASHELMRWGLVLAQDIHRTQGRVLPTERINLRHSSFFPAEDLSWSKEGDLMKELVAAMKSVCGPIGMHVNAPALVELKDDRIETYVRTIRGLLGSEDKVQLLLCITSKSKEDLYSAIKKLCCVQTPVPSQVINVQSLTGQSSKLRSIVQKVLLQINCKLGGELWGIDVPLKQLMVIGMDVSHGRGTRSVIGFVASVNQVLTKWYSRVVFQMPQQEIADSLRLCLADALQCFHEMNHCLPKKIVVYRDGVSDGQLDTVVKYEIPQLQKCFDTFENYQPSMVVVVVQKQISTNFYTDTSERLACPRRGRSSTTPSPVRSGEQDFYLLAHRARQGCSVPTRYVCVLNTANLSPEHLQRLTFKLCHLYWNWPGTIRVPAPCKYAHKLAFLAGQVLHHEPAPQLCDRLFFL</sequence>
<dbReference type="Gene3D" id="3.30.420.10">
    <property type="entry name" value="Ribonuclease H-like superfamily/Ribonuclease H"/>
    <property type="match status" value="1"/>
</dbReference>
<evidence type="ECO:0008006" key="15">
    <source>
        <dbReference type="Google" id="ProtNLM"/>
    </source>
</evidence>
<evidence type="ECO:0000256" key="9">
    <source>
        <dbReference type="ARBA" id="ARBA00038291"/>
    </source>
</evidence>
<dbReference type="InterPro" id="IPR036397">
    <property type="entry name" value="RNaseH_sf"/>
</dbReference>
<dbReference type="SUPFAM" id="SSF53098">
    <property type="entry name" value="Ribonuclease H-like"/>
    <property type="match status" value="1"/>
</dbReference>
<name>A0A8B9SS35_ANAPL</name>
<dbReference type="Pfam" id="PF08699">
    <property type="entry name" value="ArgoL1"/>
    <property type="match status" value="1"/>
</dbReference>
<comment type="subcellular location">
    <subcellularLocation>
        <location evidence="1">Cytoplasm</location>
    </subcellularLocation>
</comment>
<evidence type="ECO:0000313" key="13">
    <source>
        <dbReference type="Ensembl" id="ENSAPLP00020010337.1"/>
    </source>
</evidence>
<evidence type="ECO:0000259" key="12">
    <source>
        <dbReference type="PROSITE" id="PS50822"/>
    </source>
</evidence>
<dbReference type="InterPro" id="IPR003165">
    <property type="entry name" value="Piwi"/>
</dbReference>
<reference evidence="13" key="2">
    <citation type="submission" date="2025-08" db="UniProtKB">
        <authorList>
            <consortium name="Ensembl"/>
        </authorList>
    </citation>
    <scope>IDENTIFICATION</scope>
</reference>
<evidence type="ECO:0000256" key="6">
    <source>
        <dbReference type="ARBA" id="ARBA00022884"/>
    </source>
</evidence>
<evidence type="ECO:0000256" key="8">
    <source>
        <dbReference type="ARBA" id="ARBA00023254"/>
    </source>
</evidence>
<dbReference type="SMART" id="SM00950">
    <property type="entry name" value="Piwi"/>
    <property type="match status" value="1"/>
</dbReference>